<organism evidence="2 3">
    <name type="scientific">Candidatus Enterococcus ferrettii</name>
    <dbReference type="NCBI Taxonomy" id="2815324"/>
    <lineage>
        <taxon>Bacteria</taxon>
        <taxon>Bacillati</taxon>
        <taxon>Bacillota</taxon>
        <taxon>Bacilli</taxon>
        <taxon>Lactobacillales</taxon>
        <taxon>Enterococcaceae</taxon>
        <taxon>Enterococcus</taxon>
    </lineage>
</organism>
<name>A0ABV0EKT6_9ENTE</name>
<dbReference type="Proteomes" id="UP000664357">
    <property type="component" value="Unassembled WGS sequence"/>
</dbReference>
<evidence type="ECO:0000313" key="2">
    <source>
        <dbReference type="EMBL" id="MEO1769232.1"/>
    </source>
</evidence>
<reference evidence="2 3" key="1">
    <citation type="submission" date="2021-03" db="EMBL/GenBank/DDBJ databases">
        <authorList>
            <person name="Gilmore M.S."/>
            <person name="Schwartzman J."/>
            <person name="Van Tyne D."/>
            <person name="Martin M."/>
            <person name="Earl A.M."/>
            <person name="Manson A.L."/>
            <person name="Straub T."/>
            <person name="Salamzade R."/>
            <person name="Saavedra J."/>
            <person name="Lebreton F."/>
            <person name="Prichula J."/>
            <person name="Schaufler K."/>
            <person name="Gaca A."/>
            <person name="Sgardioli B."/>
            <person name="Wagenaar J."/>
            <person name="Strong T."/>
        </authorList>
    </citation>
    <scope>NUCLEOTIDE SEQUENCE [LARGE SCALE GENOMIC DNA]</scope>
    <source>
        <strain evidence="2 3">665A</strain>
    </source>
</reference>
<gene>
    <name evidence="2" type="ORF">JZO67_001183</name>
</gene>
<reference evidence="2 3" key="2">
    <citation type="submission" date="2024-02" db="EMBL/GenBank/DDBJ databases">
        <title>The Genome Sequence of Enterococcus sp. DIV0159.</title>
        <authorList>
            <person name="Earl A."/>
            <person name="Manson A."/>
            <person name="Gilmore M."/>
            <person name="Sanders J."/>
            <person name="Shea T."/>
            <person name="Howe W."/>
            <person name="Livny J."/>
            <person name="Cuomo C."/>
            <person name="Neafsey D."/>
            <person name="Birren B."/>
        </authorList>
    </citation>
    <scope>NUCLEOTIDE SEQUENCE [LARGE SCALE GENOMIC DNA]</scope>
    <source>
        <strain evidence="2 3">665A</strain>
    </source>
</reference>
<keyword evidence="3" id="KW-1185">Reference proteome</keyword>
<protein>
    <recommendedName>
        <fullName evidence="1">Transposase DDE domain-containing protein</fullName>
    </recommendedName>
</protein>
<accession>A0ABV0EKT6</accession>
<evidence type="ECO:0000259" key="1">
    <source>
        <dbReference type="Pfam" id="PF13751"/>
    </source>
</evidence>
<feature type="domain" description="Transposase DDE" evidence="1">
    <location>
        <begin position="49"/>
        <end position="141"/>
    </location>
</feature>
<dbReference type="Pfam" id="PF13751">
    <property type="entry name" value="DDE_Tnp_1_6"/>
    <property type="match status" value="1"/>
</dbReference>
<dbReference type="EMBL" id="JAFREL020000001">
    <property type="protein sequence ID" value="MEO1769232.1"/>
    <property type="molecule type" value="Genomic_DNA"/>
</dbReference>
<dbReference type="InterPro" id="IPR025668">
    <property type="entry name" value="Tnp_DDE_dom"/>
</dbReference>
<dbReference type="PANTHER" id="PTHR33408:SF2">
    <property type="entry name" value="TRANSPOSASE DDE DOMAIN-CONTAINING PROTEIN"/>
    <property type="match status" value="1"/>
</dbReference>
<evidence type="ECO:0000313" key="3">
    <source>
        <dbReference type="Proteomes" id="UP000664357"/>
    </source>
</evidence>
<comment type="caution">
    <text evidence="2">The sequence shown here is derived from an EMBL/GenBank/DDBJ whole genome shotgun (WGS) entry which is preliminary data.</text>
</comment>
<sequence>MLPIKRQCLPAFFHRYIYDQFYPILDQKEKRNSSPLKLYVYDEYYDCYLCPGNQELTFSTVNRKGYREYKSDPKKCMLCPLLTQCTQSEKHQKVINRHVWAAYVEKAEHLRHTELNRKLYRRRKKNVERVFADAKEKHVMR</sequence>
<proteinExistence type="predicted"/>
<dbReference type="PANTHER" id="PTHR33408">
    <property type="entry name" value="TRANSPOSASE"/>
    <property type="match status" value="1"/>
</dbReference>